<feature type="compositionally biased region" description="Polar residues" evidence="1">
    <location>
        <begin position="485"/>
        <end position="494"/>
    </location>
</feature>
<feature type="compositionally biased region" description="Low complexity" evidence="1">
    <location>
        <begin position="394"/>
        <end position="453"/>
    </location>
</feature>
<reference evidence="3" key="1">
    <citation type="journal article" date="2023" name="PhytoFront">
        <title>Draft Genome Resources of Seven Strains of Tilletia horrida, Causal Agent of Kernel Smut of Rice.</title>
        <authorList>
            <person name="Khanal S."/>
            <person name="Antony Babu S."/>
            <person name="Zhou X.G."/>
        </authorList>
    </citation>
    <scope>NUCLEOTIDE SEQUENCE</scope>
    <source>
        <strain evidence="3">TX3</strain>
    </source>
</reference>
<sequence>MRPSRLGAALAGLFVAALASAPIVSAARPPFVENSAKLQTPQTDGKISWRTYSVDDTPSLLYNVSTVAAPRNYKNTTGMGMYGFNFFWRGPAYNPSRPLLIHFGSSNTRCSNISDLACVINKGTQEGFIWRLRTQGNYSRAMLNTNQAGMGVLSIVTPLCFNTTLSTPIGAVCTRTTGNHILRHYRPEIVIDLLKQIQALYGFDPNKVVGVGTSMGGRGILRLGTQFPLRAMSITAGNLEISSSWSMKSSPWNGGNCGEMCWNMSLPSVTNVTCKQKSALTLPLANKLANTNVQIYGSPGDTTSNLTASIIPSCDAINRAAVAAGRSNTSCTVNVISAISDTNRAAPSHNDVCAWGYDPEDLNWLIAGYGGKPVNVADNGNVTYPYTSISDVGPPSTTTTTTTTTSVPTVSTTTVMTTVDAPTTTAAPPSATDVPPAPTPASTSTDAAPSSTDIPPPTPPPGPAPVDPGTPTPTDAPAPTNTDIGGSSTDPAQP</sequence>
<dbReference type="EMBL" id="JAPDMQ010000923">
    <property type="protein sequence ID" value="KAK0519717.1"/>
    <property type="molecule type" value="Genomic_DNA"/>
</dbReference>
<evidence type="ECO:0000256" key="1">
    <source>
        <dbReference type="SAM" id="MobiDB-lite"/>
    </source>
</evidence>
<feature type="compositionally biased region" description="Pro residues" evidence="1">
    <location>
        <begin position="454"/>
        <end position="476"/>
    </location>
</feature>
<accession>A0AAN6G3X1</accession>
<protein>
    <recommendedName>
        <fullName evidence="5">Feruloyl esterase</fullName>
    </recommendedName>
</protein>
<dbReference type="InterPro" id="IPR029058">
    <property type="entry name" value="AB_hydrolase_fold"/>
</dbReference>
<evidence type="ECO:0000313" key="4">
    <source>
        <dbReference type="Proteomes" id="UP001176521"/>
    </source>
</evidence>
<dbReference type="SUPFAM" id="SSF53474">
    <property type="entry name" value="alpha/beta-Hydrolases"/>
    <property type="match status" value="1"/>
</dbReference>
<evidence type="ECO:0000313" key="3">
    <source>
        <dbReference type="EMBL" id="KAK0519717.1"/>
    </source>
</evidence>
<gene>
    <name evidence="3" type="ORF">OC842_007348</name>
</gene>
<comment type="caution">
    <text evidence="3">The sequence shown here is derived from an EMBL/GenBank/DDBJ whole genome shotgun (WGS) entry which is preliminary data.</text>
</comment>
<dbReference type="AlphaFoldDB" id="A0AAN6G3X1"/>
<feature type="chain" id="PRO_5042850592" description="Feruloyl esterase" evidence="2">
    <location>
        <begin position="27"/>
        <end position="494"/>
    </location>
</feature>
<keyword evidence="4" id="KW-1185">Reference proteome</keyword>
<feature type="signal peptide" evidence="2">
    <location>
        <begin position="1"/>
        <end position="26"/>
    </location>
</feature>
<evidence type="ECO:0008006" key="5">
    <source>
        <dbReference type="Google" id="ProtNLM"/>
    </source>
</evidence>
<feature type="region of interest" description="Disordered" evidence="1">
    <location>
        <begin position="387"/>
        <end position="494"/>
    </location>
</feature>
<evidence type="ECO:0000256" key="2">
    <source>
        <dbReference type="SAM" id="SignalP"/>
    </source>
</evidence>
<name>A0AAN6G3X1_9BASI</name>
<keyword evidence="2" id="KW-0732">Signal</keyword>
<dbReference type="Gene3D" id="3.40.50.1820">
    <property type="entry name" value="alpha/beta hydrolase"/>
    <property type="match status" value="1"/>
</dbReference>
<organism evidence="3 4">
    <name type="scientific">Tilletia horrida</name>
    <dbReference type="NCBI Taxonomy" id="155126"/>
    <lineage>
        <taxon>Eukaryota</taxon>
        <taxon>Fungi</taxon>
        <taxon>Dikarya</taxon>
        <taxon>Basidiomycota</taxon>
        <taxon>Ustilaginomycotina</taxon>
        <taxon>Exobasidiomycetes</taxon>
        <taxon>Tilletiales</taxon>
        <taxon>Tilletiaceae</taxon>
        <taxon>Tilletia</taxon>
    </lineage>
</organism>
<dbReference type="Proteomes" id="UP001176521">
    <property type="component" value="Unassembled WGS sequence"/>
</dbReference>
<proteinExistence type="predicted"/>